<evidence type="ECO:0000313" key="2">
    <source>
        <dbReference type="Proteomes" id="UP001596157"/>
    </source>
</evidence>
<keyword evidence="2" id="KW-1185">Reference proteome</keyword>
<sequence>MSIKIESYVQVDSHSPMSSELNRVDGDIEVVIGSSRGYTSSVRLLIDDVDTCKRLGALLIDAGDRLETALSDATCSDGSDERAPALR</sequence>
<reference evidence="2" key="1">
    <citation type="journal article" date="2019" name="Int. J. Syst. Evol. Microbiol.">
        <title>The Global Catalogue of Microorganisms (GCM) 10K type strain sequencing project: providing services to taxonomists for standard genome sequencing and annotation.</title>
        <authorList>
            <consortium name="The Broad Institute Genomics Platform"/>
            <consortium name="The Broad Institute Genome Sequencing Center for Infectious Disease"/>
            <person name="Wu L."/>
            <person name="Ma J."/>
        </authorList>
    </citation>
    <scope>NUCLEOTIDE SEQUENCE [LARGE SCALE GENOMIC DNA]</scope>
    <source>
        <strain evidence="2">CCUG 59778</strain>
    </source>
</reference>
<proteinExistence type="predicted"/>
<accession>A0ABW0EFP0</accession>
<organism evidence="1 2">
    <name type="scientific">Actinokineospora guangxiensis</name>
    <dbReference type="NCBI Taxonomy" id="1490288"/>
    <lineage>
        <taxon>Bacteria</taxon>
        <taxon>Bacillati</taxon>
        <taxon>Actinomycetota</taxon>
        <taxon>Actinomycetes</taxon>
        <taxon>Pseudonocardiales</taxon>
        <taxon>Pseudonocardiaceae</taxon>
        <taxon>Actinokineospora</taxon>
    </lineage>
</organism>
<dbReference type="RefSeq" id="WP_378242389.1">
    <property type="nucleotide sequence ID" value="NZ_JBHSKF010000001.1"/>
</dbReference>
<gene>
    <name evidence="1" type="ORF">ACFPM7_00120</name>
</gene>
<dbReference type="Proteomes" id="UP001596157">
    <property type="component" value="Unassembled WGS sequence"/>
</dbReference>
<evidence type="ECO:0000313" key="1">
    <source>
        <dbReference type="EMBL" id="MFC5285446.1"/>
    </source>
</evidence>
<dbReference type="EMBL" id="JBHSKF010000001">
    <property type="protein sequence ID" value="MFC5285446.1"/>
    <property type="molecule type" value="Genomic_DNA"/>
</dbReference>
<comment type="caution">
    <text evidence="1">The sequence shown here is derived from an EMBL/GenBank/DDBJ whole genome shotgun (WGS) entry which is preliminary data.</text>
</comment>
<name>A0ABW0EFP0_9PSEU</name>
<protein>
    <submittedName>
        <fullName evidence="1">Uncharacterized protein</fullName>
    </submittedName>
</protein>